<dbReference type="GO" id="GO:0097539">
    <property type="term" value="C:ciliary transition fiber"/>
    <property type="evidence" value="ECO:0007669"/>
    <property type="project" value="TreeGrafter"/>
</dbReference>
<keyword evidence="1" id="KW-0175">Coiled coil</keyword>
<dbReference type="PANTHER" id="PTHR36170">
    <property type="entry name" value="CENTROSOMAL PROTEIN OF 89 KDA"/>
    <property type="match status" value="1"/>
</dbReference>
<name>A0A1S4F387_AEDAE</name>
<feature type="coiled-coil region" evidence="1">
    <location>
        <begin position="332"/>
        <end position="366"/>
    </location>
</feature>
<keyword evidence="4" id="KW-1185">Reference proteome</keyword>
<feature type="coiled-coil region" evidence="1">
    <location>
        <begin position="125"/>
        <end position="180"/>
    </location>
</feature>
<dbReference type="GO" id="GO:0045202">
    <property type="term" value="C:synapse"/>
    <property type="evidence" value="ECO:0007669"/>
    <property type="project" value="GOC"/>
</dbReference>
<dbReference type="InParanoid" id="A0A1S4F387"/>
<dbReference type="InterPro" id="IPR033545">
    <property type="entry name" value="CEP89"/>
</dbReference>
<feature type="coiled-coil region" evidence="1">
    <location>
        <begin position="489"/>
        <end position="534"/>
    </location>
</feature>
<feature type="region of interest" description="Disordered" evidence="2">
    <location>
        <begin position="79"/>
        <end position="99"/>
    </location>
</feature>
<dbReference type="PANTHER" id="PTHR36170:SF1">
    <property type="entry name" value="CENTROSOMAL PROTEIN OF 89 KDA"/>
    <property type="match status" value="1"/>
</dbReference>
<sequence length="541" mass="62493">MSSKLPSRKNVEPLFRIVSDLDKPSIVSSSPIPTANADDCGESTTKTDYFRFRRKAHKSRIPGPARTYVGTIVSRSQSVDDLQAGNDRSSKDKKESVGHLEKVVRSKDHQIAKLVDKITTLFECNSKFAVEHEKLQKEYLQLQQNLKALESIQPKSCETCGQFEQERESLAKENGDLRNDIKMMKILVYRLNVQVERYQDVIREGNKGATGVVPKVDFVDSSYGGAKDNLNWGPVNSHTLGPLLNAYEETIAEKNDLVQQYEQEFIVFTGKLKQVLEENEKLHKDAEEIKSTQSNWFSERARLQAQVDVFKNKADIQGKRADLAKEKLVEVLKCYEQKIQAQCLDIERLQEAYSRSKGELTSLRNLNNKPEVVVESLKECQKLFEDMKIQHDSEKTRFTDEMDSLKAALSAKNEELSKLQIKTAEQDKVFERQKEINEVLMEKNTALKRSLHHCRQSKEALKTRLKNVVTWGKGVEQRKDQLTDAWRNVKTLQEKIRQRDEQLHALQVRYGAEVEQLQRRLKQREDSLRRILEEKAQFRQV</sequence>
<evidence type="ECO:0000313" key="3">
    <source>
        <dbReference type="EnsemblMetazoa" id="AAEL002847-PA"/>
    </source>
</evidence>
<evidence type="ECO:0000256" key="2">
    <source>
        <dbReference type="SAM" id="MobiDB-lite"/>
    </source>
</evidence>
<evidence type="ECO:0000313" key="4">
    <source>
        <dbReference type="Proteomes" id="UP000008820"/>
    </source>
</evidence>
<accession>A0A1S4F387</accession>
<dbReference type="AlphaFoldDB" id="A0A1S4F387"/>
<evidence type="ECO:0000256" key="1">
    <source>
        <dbReference type="SAM" id="Coils"/>
    </source>
</evidence>
<proteinExistence type="predicted"/>
<dbReference type="Proteomes" id="UP000008820">
    <property type="component" value="Chromosome 3"/>
</dbReference>
<dbReference type="GO" id="GO:0007268">
    <property type="term" value="P:chemical synaptic transmission"/>
    <property type="evidence" value="ECO:0007669"/>
    <property type="project" value="InterPro"/>
</dbReference>
<dbReference type="GO" id="GO:0060271">
    <property type="term" value="P:cilium assembly"/>
    <property type="evidence" value="ECO:0007669"/>
    <property type="project" value="InterPro"/>
</dbReference>
<reference evidence="3 4" key="1">
    <citation type="submission" date="2017-06" db="EMBL/GenBank/DDBJ databases">
        <title>Aedes aegypti genome working group (AGWG) sequencing and assembly.</title>
        <authorList>
            <consortium name="Aedes aegypti Genome Working Group (AGWG)"/>
            <person name="Matthews B.J."/>
        </authorList>
    </citation>
    <scope>NUCLEOTIDE SEQUENCE [LARGE SCALE GENOMIC DNA]</scope>
    <source>
        <strain evidence="3 4">LVP_AGWG</strain>
    </source>
</reference>
<feature type="coiled-coil region" evidence="1">
    <location>
        <begin position="244"/>
        <end position="292"/>
    </location>
</feature>
<gene>
    <name evidence="3" type="primary">5576234</name>
</gene>
<reference evidence="3" key="2">
    <citation type="submission" date="2020-05" db="UniProtKB">
        <authorList>
            <consortium name="EnsemblMetazoa"/>
        </authorList>
    </citation>
    <scope>IDENTIFICATION</scope>
    <source>
        <strain evidence="3">LVP_AGWG</strain>
    </source>
</reference>
<dbReference type="EnsemblMetazoa" id="AAEL002847-RA">
    <property type="protein sequence ID" value="AAEL002847-PA"/>
    <property type="gene ID" value="AAEL002847"/>
</dbReference>
<dbReference type="GO" id="GO:0007005">
    <property type="term" value="P:mitochondrion organization"/>
    <property type="evidence" value="ECO:0007669"/>
    <property type="project" value="InterPro"/>
</dbReference>
<organism evidence="3 4">
    <name type="scientific">Aedes aegypti</name>
    <name type="common">Yellowfever mosquito</name>
    <name type="synonym">Culex aegypti</name>
    <dbReference type="NCBI Taxonomy" id="7159"/>
    <lineage>
        <taxon>Eukaryota</taxon>
        <taxon>Metazoa</taxon>
        <taxon>Ecdysozoa</taxon>
        <taxon>Arthropoda</taxon>
        <taxon>Hexapoda</taxon>
        <taxon>Insecta</taxon>
        <taxon>Pterygota</taxon>
        <taxon>Neoptera</taxon>
        <taxon>Endopterygota</taxon>
        <taxon>Diptera</taxon>
        <taxon>Nematocera</taxon>
        <taxon>Culicoidea</taxon>
        <taxon>Culicidae</taxon>
        <taxon>Culicinae</taxon>
        <taxon>Aedini</taxon>
        <taxon>Aedes</taxon>
        <taxon>Stegomyia</taxon>
    </lineage>
</organism>
<protein>
    <submittedName>
        <fullName evidence="3">Uncharacterized protein</fullName>
    </submittedName>
</protein>
<dbReference type="VEuPathDB" id="VectorBase:AAEL002847"/>
<dbReference type="GO" id="GO:0005814">
    <property type="term" value="C:centriole"/>
    <property type="evidence" value="ECO:0007669"/>
    <property type="project" value="InterPro"/>
</dbReference>
<feature type="coiled-coil region" evidence="1">
    <location>
        <begin position="395"/>
        <end position="422"/>
    </location>
</feature>
<feature type="compositionally biased region" description="Basic and acidic residues" evidence="2">
    <location>
        <begin position="88"/>
        <end position="99"/>
    </location>
</feature>
<dbReference type="OrthoDB" id="6622877at2759"/>